<comment type="caution">
    <text evidence="2">The sequence shown here is derived from an EMBL/GenBank/DDBJ whole genome shotgun (WGS) entry which is preliminary data.</text>
</comment>
<accession>A0A2U2DQ57</accession>
<evidence type="ECO:0000313" key="2">
    <source>
        <dbReference type="EMBL" id="PWE55437.1"/>
    </source>
</evidence>
<sequence>MYLAVIGLTAPFLLMISASATSAADLQLSSVELGMEASDAIEHIKTFYSGATLTETKYYTGKNFGSLTPCEDLAERGGALVAECEDELKRKLELVAAYDVDLSGGKRERIELYTAGKPGIAAIYRQIDTASKPSMSQQIISAHGKGVDLGAKEGMIWGPSWTKSDAFGERGDPRCKDIWGDAPFPKQNIHVDCGQYLRTDYYRAVLIDSSQTSEFLGGVKAVLKEPPKQEVVVAEQPVADGAIASSRKPVLRASGYEQHAARISGGQPFEFSDVSYLFTGGVAYELLSTCSRGNLNDDDLAEAQSFAYAVAQRAMVGNQWGNDDLGKMMGSQAQGITAFSAGNLSARALNCEGADIILENIASIIRSNKVSSSGGEAVFISTCRPIHGEAGCGCLARLGSAVYPNIYQLQYSHDLMAGIVQGNPLVALQIVGACGIMNY</sequence>
<keyword evidence="1" id="KW-0732">Signal</keyword>
<organism evidence="2 3">
    <name type="scientific">Metarhizobium album</name>
    <dbReference type="NCBI Taxonomy" id="2182425"/>
    <lineage>
        <taxon>Bacteria</taxon>
        <taxon>Pseudomonadati</taxon>
        <taxon>Pseudomonadota</taxon>
        <taxon>Alphaproteobacteria</taxon>
        <taxon>Hyphomicrobiales</taxon>
        <taxon>Rhizobiaceae</taxon>
        <taxon>Metarhizobium</taxon>
    </lineage>
</organism>
<gene>
    <name evidence="2" type="ORF">DEM27_15385</name>
</gene>
<feature type="signal peptide" evidence="1">
    <location>
        <begin position="1"/>
        <end position="23"/>
    </location>
</feature>
<feature type="chain" id="PRO_5015439780" evidence="1">
    <location>
        <begin position="24"/>
        <end position="439"/>
    </location>
</feature>
<reference evidence="2 3" key="1">
    <citation type="submission" date="2018-05" db="EMBL/GenBank/DDBJ databases">
        <title>The draft genome of strain NS-104.</title>
        <authorList>
            <person name="Hang P."/>
            <person name="Jiang J."/>
        </authorList>
    </citation>
    <scope>NUCLEOTIDE SEQUENCE [LARGE SCALE GENOMIC DNA]</scope>
    <source>
        <strain evidence="2 3">NS-104</strain>
    </source>
</reference>
<dbReference type="Proteomes" id="UP000245252">
    <property type="component" value="Unassembled WGS sequence"/>
</dbReference>
<proteinExistence type="predicted"/>
<evidence type="ECO:0000256" key="1">
    <source>
        <dbReference type="SAM" id="SignalP"/>
    </source>
</evidence>
<name>A0A2U2DQ57_9HYPH</name>
<keyword evidence="3" id="KW-1185">Reference proteome</keyword>
<protein>
    <submittedName>
        <fullName evidence="2">Uncharacterized protein</fullName>
    </submittedName>
</protein>
<dbReference type="EMBL" id="QFBC01000006">
    <property type="protein sequence ID" value="PWE55437.1"/>
    <property type="molecule type" value="Genomic_DNA"/>
</dbReference>
<evidence type="ECO:0000313" key="3">
    <source>
        <dbReference type="Proteomes" id="UP000245252"/>
    </source>
</evidence>
<dbReference type="AlphaFoldDB" id="A0A2U2DQ57"/>